<name>A0A699H7M3_TANCI</name>
<gene>
    <name evidence="4" type="ORF">Tci_320594</name>
</gene>
<reference evidence="4" key="1">
    <citation type="journal article" date="2019" name="Sci. Rep.">
        <title>Draft genome of Tanacetum cinerariifolium, the natural source of mosquito coil.</title>
        <authorList>
            <person name="Yamashiro T."/>
            <person name="Shiraishi A."/>
            <person name="Satake H."/>
            <person name="Nakayama K."/>
        </authorList>
    </citation>
    <scope>NUCLEOTIDE SEQUENCE</scope>
</reference>
<dbReference type="AlphaFoldDB" id="A0A699H7M3"/>
<dbReference type="EMBL" id="BKCJ010111141">
    <property type="protein sequence ID" value="GEX48619.1"/>
    <property type="molecule type" value="Genomic_DNA"/>
</dbReference>
<dbReference type="PANTHER" id="PTHR48258:SF14">
    <property type="entry name" value="OS02G0583300 PROTEIN"/>
    <property type="match status" value="1"/>
</dbReference>
<keyword evidence="1" id="KW-0175">Coiled coil</keyword>
<organism evidence="4">
    <name type="scientific">Tanacetum cinerariifolium</name>
    <name type="common">Dalmatian daisy</name>
    <name type="synonym">Chrysanthemum cinerariifolium</name>
    <dbReference type="NCBI Taxonomy" id="118510"/>
    <lineage>
        <taxon>Eukaryota</taxon>
        <taxon>Viridiplantae</taxon>
        <taxon>Streptophyta</taxon>
        <taxon>Embryophyta</taxon>
        <taxon>Tracheophyta</taxon>
        <taxon>Spermatophyta</taxon>
        <taxon>Magnoliopsida</taxon>
        <taxon>eudicotyledons</taxon>
        <taxon>Gunneridae</taxon>
        <taxon>Pentapetalae</taxon>
        <taxon>asterids</taxon>
        <taxon>campanulids</taxon>
        <taxon>Asterales</taxon>
        <taxon>Asteraceae</taxon>
        <taxon>Asteroideae</taxon>
        <taxon>Anthemideae</taxon>
        <taxon>Anthemidinae</taxon>
        <taxon>Tanacetum</taxon>
    </lineage>
</organism>
<evidence type="ECO:0000313" key="4">
    <source>
        <dbReference type="EMBL" id="GEX48619.1"/>
    </source>
</evidence>
<protein>
    <recommendedName>
        <fullName evidence="3">DUF4218 domain-containing protein</fullName>
    </recommendedName>
</protein>
<accession>A0A699H7M3</accession>
<feature type="compositionally biased region" description="Gly residues" evidence="2">
    <location>
        <begin position="540"/>
        <end position="552"/>
    </location>
</feature>
<evidence type="ECO:0000256" key="2">
    <source>
        <dbReference type="SAM" id="MobiDB-lite"/>
    </source>
</evidence>
<dbReference type="Pfam" id="PF13960">
    <property type="entry name" value="DUF4218"/>
    <property type="match status" value="1"/>
</dbReference>
<feature type="compositionally biased region" description="Polar residues" evidence="2">
    <location>
        <begin position="14"/>
        <end position="23"/>
    </location>
</feature>
<evidence type="ECO:0000256" key="1">
    <source>
        <dbReference type="SAM" id="Coils"/>
    </source>
</evidence>
<feature type="compositionally biased region" description="Acidic residues" evidence="2">
    <location>
        <begin position="555"/>
        <end position="565"/>
    </location>
</feature>
<feature type="domain" description="DUF4218" evidence="3">
    <location>
        <begin position="156"/>
        <end position="215"/>
    </location>
</feature>
<dbReference type="InterPro" id="IPR025452">
    <property type="entry name" value="DUF4218"/>
</dbReference>
<feature type="coiled-coil region" evidence="1">
    <location>
        <begin position="493"/>
        <end position="520"/>
    </location>
</feature>
<comment type="caution">
    <text evidence="4">The sequence shown here is derived from an EMBL/GenBank/DDBJ whole genome shotgun (WGS) entry which is preliminary data.</text>
</comment>
<dbReference type="PANTHER" id="PTHR48258">
    <property type="entry name" value="DUF4218 DOMAIN-CONTAINING PROTEIN-RELATED"/>
    <property type="match status" value="1"/>
</dbReference>
<sequence>MSEITACLNDLSYIPSNNEQNEPTQEDTGETSNQPTQAKRNEFEELYDNANEDLYPGCDSVTRLDFMAKFTHFKVKGWNYNNTTGKKVPKKVLHYFPIIPRLQCLYKSSHTAKEMTWHAIGKRMKPGKDIKVYLRPLIDELKDLWALKEALEGELIPNRWMYPFERYMKKLKNYVRNKAKPEGSIAEGYVAEEALTFSSHYFWDVTTKFNRLDRNMDCPPPTCQFHVFRSICKSIGKRSVIRFDHQELKKVIWYVLHNSPEIDTYRAKFKSEFPNQDMKKEFLGRFGSQIDQRYRDKDPGVSASGELFALACGPTMTPISVNSCVVNGDKEMYYGQLEEILEFTYMSFKVVLFRVKWGVIVLEDHHDVIHFDNSSDLALSTSLNDLDFATLNIDGQSMDVDAPPDFIEVDVSNVARGHGGNGSGDDHPPSPQWSNLIGEIVREFPMYYPSWHQIEPEKKAGVMGTLRRGHIPGVGRVLAGQDRDVISINEPRCTHTDADADEVKEENKRLRKELNMLRTVVRSEVRMSQLLTQLKSQHEVGGGNGSGGGGMMPGADEDADGSLGS</sequence>
<evidence type="ECO:0000259" key="3">
    <source>
        <dbReference type="Pfam" id="PF13960"/>
    </source>
</evidence>
<feature type="region of interest" description="Disordered" evidence="2">
    <location>
        <begin position="535"/>
        <end position="565"/>
    </location>
</feature>
<feature type="region of interest" description="Disordered" evidence="2">
    <location>
        <begin position="13"/>
        <end position="37"/>
    </location>
</feature>
<proteinExistence type="predicted"/>